<proteinExistence type="predicted"/>
<organism evidence="1 2">
    <name type="scientific">Aquila chrysaetos chrysaetos</name>
    <dbReference type="NCBI Taxonomy" id="223781"/>
    <lineage>
        <taxon>Eukaryota</taxon>
        <taxon>Metazoa</taxon>
        <taxon>Chordata</taxon>
        <taxon>Craniata</taxon>
        <taxon>Vertebrata</taxon>
        <taxon>Euteleostomi</taxon>
        <taxon>Archelosauria</taxon>
        <taxon>Archosauria</taxon>
        <taxon>Dinosauria</taxon>
        <taxon>Saurischia</taxon>
        <taxon>Theropoda</taxon>
        <taxon>Coelurosauria</taxon>
        <taxon>Aves</taxon>
        <taxon>Neognathae</taxon>
        <taxon>Neoaves</taxon>
        <taxon>Telluraves</taxon>
        <taxon>Accipitrimorphae</taxon>
        <taxon>Accipitriformes</taxon>
        <taxon>Accipitridae</taxon>
        <taxon>Accipitrinae</taxon>
        <taxon>Aquila</taxon>
    </lineage>
</organism>
<keyword evidence="2" id="KW-1185">Reference proteome</keyword>
<evidence type="ECO:0000313" key="2">
    <source>
        <dbReference type="Proteomes" id="UP000472275"/>
    </source>
</evidence>
<reference evidence="1" key="1">
    <citation type="submission" date="2025-08" db="UniProtKB">
        <authorList>
            <consortium name="Ensembl"/>
        </authorList>
    </citation>
    <scope>IDENTIFICATION</scope>
</reference>
<evidence type="ECO:0000313" key="1">
    <source>
        <dbReference type="Ensembl" id="ENSACCP00020012550.1"/>
    </source>
</evidence>
<dbReference type="InParanoid" id="A0A663EJS4"/>
<protein>
    <submittedName>
        <fullName evidence="1">Uncharacterized protein</fullName>
    </submittedName>
</protein>
<reference evidence="1" key="2">
    <citation type="submission" date="2025-09" db="UniProtKB">
        <authorList>
            <consortium name="Ensembl"/>
        </authorList>
    </citation>
    <scope>IDENTIFICATION</scope>
</reference>
<sequence length="64" mass="6851">MGLEAGTNPPPSQRTSLPVSLLPRASPALLHSCGCPTQQPSCLVLSGRCVYLLLCSWCIRELLD</sequence>
<dbReference type="AlphaFoldDB" id="A0A663EJS4"/>
<accession>A0A663EJS4</accession>
<dbReference type="Ensembl" id="ENSACCT00020013115.1">
    <property type="protein sequence ID" value="ENSACCP00020012550.1"/>
    <property type="gene ID" value="ENSACCG00020008636.1"/>
</dbReference>
<dbReference type="Proteomes" id="UP000472275">
    <property type="component" value="Chromosome 9"/>
</dbReference>
<name>A0A663EJS4_AQUCH</name>